<reference evidence="1 2" key="1">
    <citation type="journal article" date="2015" name="Nature">
        <title>rRNA introns, odd ribosomes, and small enigmatic genomes across a large radiation of phyla.</title>
        <authorList>
            <person name="Brown C.T."/>
            <person name="Hug L.A."/>
            <person name="Thomas B.C."/>
            <person name="Sharon I."/>
            <person name="Castelle C.J."/>
            <person name="Singh A."/>
            <person name="Wilkins M.J."/>
            <person name="Williams K.H."/>
            <person name="Banfield J.F."/>
        </authorList>
    </citation>
    <scope>NUCLEOTIDE SEQUENCE [LARGE SCALE GENOMIC DNA]</scope>
</reference>
<gene>
    <name evidence="1" type="ORF">UU93_C0002G0027</name>
</gene>
<accession>A0A0G0Y8U4</accession>
<evidence type="ECO:0008006" key="3">
    <source>
        <dbReference type="Google" id="ProtNLM"/>
    </source>
</evidence>
<evidence type="ECO:0000313" key="2">
    <source>
        <dbReference type="Proteomes" id="UP000034160"/>
    </source>
</evidence>
<name>A0A0G0Y8U4_9BACT</name>
<dbReference type="Proteomes" id="UP000034160">
    <property type="component" value="Unassembled WGS sequence"/>
</dbReference>
<organism evidence="1 2">
    <name type="scientific">Candidatus Amesbacteria bacterium GW2011_GWA2_42_12</name>
    <dbReference type="NCBI Taxonomy" id="1618356"/>
    <lineage>
        <taxon>Bacteria</taxon>
        <taxon>Candidatus Amesiibacteriota</taxon>
    </lineage>
</organism>
<protein>
    <recommendedName>
        <fullName evidence="3">DUF5666 domain-containing protein</fullName>
    </recommendedName>
</protein>
<dbReference type="STRING" id="1618356.UU93_C0002G0027"/>
<evidence type="ECO:0000313" key="1">
    <source>
        <dbReference type="EMBL" id="KKS33099.1"/>
    </source>
</evidence>
<comment type="caution">
    <text evidence="1">The sequence shown here is derived from an EMBL/GenBank/DDBJ whole genome shotgun (WGS) entry which is preliminary data.</text>
</comment>
<dbReference type="AlphaFoldDB" id="A0A0G0Y8U4"/>
<sequence length="205" mass="21454">MITQIAKIMLGVGIWSLVIVVPVVAQTASPSASPSILDSVKEKVAAEIDQIKSAVTKKAYVGSIATKTDTGLTMANLNNESRTVNISGDVTIKLLGGKEGTLTDLKVGDFLIAMGDADGAGVLTAKRILVITKPADEDTRKIITGTVTKSSSTSITVDTTAYKVSSATKFTNKNDITDIVKDVKVVMIVNDTSALLVHLIPSPKP</sequence>
<proteinExistence type="predicted"/>
<dbReference type="EMBL" id="LCCN01000002">
    <property type="protein sequence ID" value="KKS33099.1"/>
    <property type="molecule type" value="Genomic_DNA"/>
</dbReference>